<dbReference type="RefSeq" id="WP_379583104.1">
    <property type="nucleotide sequence ID" value="NZ_JBHSQW010000009.1"/>
</dbReference>
<reference evidence="3" key="1">
    <citation type="journal article" date="2019" name="Int. J. Syst. Evol. Microbiol.">
        <title>The Global Catalogue of Microorganisms (GCM) 10K type strain sequencing project: providing services to taxonomists for standard genome sequencing and annotation.</title>
        <authorList>
            <consortium name="The Broad Institute Genomics Platform"/>
            <consortium name="The Broad Institute Genome Sequencing Center for Infectious Disease"/>
            <person name="Wu L."/>
            <person name="Ma J."/>
        </authorList>
    </citation>
    <scope>NUCLEOTIDE SEQUENCE [LARGE SCALE GENOMIC DNA]</scope>
    <source>
        <strain evidence="3">CCM 8391</strain>
    </source>
</reference>
<feature type="region of interest" description="Disordered" evidence="1">
    <location>
        <begin position="76"/>
        <end position="103"/>
    </location>
</feature>
<evidence type="ECO:0008006" key="4">
    <source>
        <dbReference type="Google" id="ProtNLM"/>
    </source>
</evidence>
<gene>
    <name evidence="2" type="ORF">ACFQE5_04585</name>
</gene>
<organism evidence="2 3">
    <name type="scientific">Pseudonocardia hispaniensis</name>
    <dbReference type="NCBI Taxonomy" id="904933"/>
    <lineage>
        <taxon>Bacteria</taxon>
        <taxon>Bacillati</taxon>
        <taxon>Actinomycetota</taxon>
        <taxon>Actinomycetes</taxon>
        <taxon>Pseudonocardiales</taxon>
        <taxon>Pseudonocardiaceae</taxon>
        <taxon>Pseudonocardia</taxon>
    </lineage>
</organism>
<sequence>MLRSGRRAGRTFGGRRGRFVHVALYGGGGRRDDAPRALRTGGQESPIVHSACGTVRRLAGATAVVLGIIVTAACGPSSAQTPPPTPAPAAAPTSAPPASQPSADELSTLVVQAGDIPIPGLSGQGVQRVEEGTLRGVATSFSTEDGRRRVGETIVLLPDPDAARSAVQGAASTTQQQRPGATMSVVPVGEYAVLFTGFEYQGTASTLLLFSQGVASVAMDFRSPAGEPVPPEVATAAGERQAALLASGLPH</sequence>
<dbReference type="Proteomes" id="UP001596302">
    <property type="component" value="Unassembled WGS sequence"/>
</dbReference>
<accession>A0ABW1IYD1</accession>
<keyword evidence="3" id="KW-1185">Reference proteome</keyword>
<name>A0ABW1IYD1_9PSEU</name>
<feature type="compositionally biased region" description="Pro residues" evidence="1">
    <location>
        <begin position="81"/>
        <end position="99"/>
    </location>
</feature>
<evidence type="ECO:0000256" key="1">
    <source>
        <dbReference type="SAM" id="MobiDB-lite"/>
    </source>
</evidence>
<comment type="caution">
    <text evidence="2">The sequence shown here is derived from an EMBL/GenBank/DDBJ whole genome shotgun (WGS) entry which is preliminary data.</text>
</comment>
<evidence type="ECO:0000313" key="2">
    <source>
        <dbReference type="EMBL" id="MFC5993491.1"/>
    </source>
</evidence>
<proteinExistence type="predicted"/>
<protein>
    <recommendedName>
        <fullName evidence="4">Lipoprotein</fullName>
    </recommendedName>
</protein>
<dbReference type="EMBL" id="JBHSQW010000009">
    <property type="protein sequence ID" value="MFC5993491.1"/>
    <property type="molecule type" value="Genomic_DNA"/>
</dbReference>
<evidence type="ECO:0000313" key="3">
    <source>
        <dbReference type="Proteomes" id="UP001596302"/>
    </source>
</evidence>